<dbReference type="AlphaFoldDB" id="A0ABD5VG53"/>
<evidence type="ECO:0000313" key="2">
    <source>
        <dbReference type="EMBL" id="MFC6954394.1"/>
    </source>
</evidence>
<feature type="transmembrane region" description="Helical" evidence="1">
    <location>
        <begin position="42"/>
        <end position="63"/>
    </location>
</feature>
<feature type="transmembrane region" description="Helical" evidence="1">
    <location>
        <begin position="17"/>
        <end position="36"/>
    </location>
</feature>
<organism evidence="2 3">
    <name type="scientific">Halorubellus litoreus</name>
    <dbReference type="NCBI Taxonomy" id="755308"/>
    <lineage>
        <taxon>Archaea</taxon>
        <taxon>Methanobacteriati</taxon>
        <taxon>Methanobacteriota</taxon>
        <taxon>Stenosarchaea group</taxon>
        <taxon>Halobacteria</taxon>
        <taxon>Halobacteriales</taxon>
        <taxon>Halorubellaceae</taxon>
        <taxon>Halorubellus</taxon>
    </lineage>
</organism>
<keyword evidence="1" id="KW-0812">Transmembrane</keyword>
<sequence>MADQSFVKQWEPLSRPAIPFVVAFVVLAIRYLAGAITGSPAHGVTIVGIVAGTVGAVIASGFFKHQYPDGVSPTERLVARYVGGVWNDARGNVSYAVALVAGALAGGVFPTLFHGVLGLESQYITHLYYAHLTAVLWGIGLFFVTYEVYEALGAFPREDAASIGVFAKRVAVFTVAFAVIVGFSQLLWLPLLGY</sequence>
<keyword evidence="1" id="KW-1133">Transmembrane helix</keyword>
<dbReference type="RefSeq" id="WP_336351344.1">
    <property type="nucleotide sequence ID" value="NZ_JAZAQL010000003.1"/>
</dbReference>
<protein>
    <submittedName>
        <fullName evidence="2">Uncharacterized protein</fullName>
    </submittedName>
</protein>
<name>A0ABD5VG53_9EURY</name>
<feature type="transmembrane region" description="Helical" evidence="1">
    <location>
        <begin position="170"/>
        <end position="191"/>
    </location>
</feature>
<evidence type="ECO:0000256" key="1">
    <source>
        <dbReference type="SAM" id="Phobius"/>
    </source>
</evidence>
<keyword evidence="1" id="KW-0472">Membrane</keyword>
<dbReference type="EMBL" id="JBHSXN010000003">
    <property type="protein sequence ID" value="MFC6954394.1"/>
    <property type="molecule type" value="Genomic_DNA"/>
</dbReference>
<proteinExistence type="predicted"/>
<feature type="transmembrane region" description="Helical" evidence="1">
    <location>
        <begin position="128"/>
        <end position="149"/>
    </location>
</feature>
<accession>A0ABD5VG53</accession>
<evidence type="ECO:0000313" key="3">
    <source>
        <dbReference type="Proteomes" id="UP001596395"/>
    </source>
</evidence>
<dbReference type="Proteomes" id="UP001596395">
    <property type="component" value="Unassembled WGS sequence"/>
</dbReference>
<gene>
    <name evidence="2" type="ORF">ACFQGB_16140</name>
</gene>
<feature type="transmembrane region" description="Helical" evidence="1">
    <location>
        <begin position="95"/>
        <end position="116"/>
    </location>
</feature>
<comment type="caution">
    <text evidence="2">The sequence shown here is derived from an EMBL/GenBank/DDBJ whole genome shotgun (WGS) entry which is preliminary data.</text>
</comment>
<keyword evidence="3" id="KW-1185">Reference proteome</keyword>
<reference evidence="2 3" key="1">
    <citation type="journal article" date="2019" name="Int. J. Syst. Evol. Microbiol.">
        <title>The Global Catalogue of Microorganisms (GCM) 10K type strain sequencing project: providing services to taxonomists for standard genome sequencing and annotation.</title>
        <authorList>
            <consortium name="The Broad Institute Genomics Platform"/>
            <consortium name="The Broad Institute Genome Sequencing Center for Infectious Disease"/>
            <person name="Wu L."/>
            <person name="Ma J."/>
        </authorList>
    </citation>
    <scope>NUCLEOTIDE SEQUENCE [LARGE SCALE GENOMIC DNA]</scope>
    <source>
        <strain evidence="2 3">GX26</strain>
    </source>
</reference>